<dbReference type="Gene3D" id="3.90.1300.10">
    <property type="entry name" value="Amidase signature (AS) domain"/>
    <property type="match status" value="2"/>
</dbReference>
<dbReference type="PROSITE" id="PS00571">
    <property type="entry name" value="AMIDASES"/>
    <property type="match status" value="1"/>
</dbReference>
<sequence length="491" mass="52725">MPVKPWQEIRDAKKAEQDSRIPVAWKIRPEDFPPDGTVDLRPVAASSGILSTRELKITGEEYDATSLAAAIAEGAYSAEEVATAFCKRAAIGHQLCNTLTEIMFQDAIKDAKRLDVYFRETGKTVGPLHGLPMTFKTMLVCETDNNVFGRTKNSVVSHLTSGGSSGGEGSNMAFRGSAIGIGTDVAGSIRIPAAANGVYGFKPTCGVLPFIGYAASGYTGVNSGIPATLGPLANSARDLALLVRVVRNAKPWLVDPAVIPNICEQGTSTRKPIIGVIAQSGLTPHPPVQRAIKEAAAKLQGAGFEVKDFTPPDFAEIRTVTQELLTLDSLSYQKGELSKGGEPVVPSVHNIGFWDISGKTQEETWAWNTKRLAFCKAMLDRWQEAKVDVVICPAGPYTAVLPGGWTYDLYTVAWNAMDYPAAIIPFIKADPKLDPRDSSFAPLSSMDKINEAKYDPQLMAGAPVALQIVGPKYGDEQLLKDVETIDTVLNA</sequence>
<protein>
    <recommendedName>
        <fullName evidence="3">amidase</fullName>
        <ecNumber evidence="3">3.5.1.4</ecNumber>
    </recommendedName>
</protein>
<dbReference type="PIRSF" id="PIRSF001221">
    <property type="entry name" value="Amidase_fungi"/>
    <property type="match status" value="1"/>
</dbReference>
<dbReference type="InterPro" id="IPR023631">
    <property type="entry name" value="Amidase_dom"/>
</dbReference>
<dbReference type="EC" id="3.5.1.4" evidence="3"/>
<reference evidence="8 9" key="1">
    <citation type="submission" date="2018-05" db="EMBL/GenBank/DDBJ databases">
        <title>Genome sequencing and assembly of the regulated plant pathogen Lachnellula willkommii and related sister species for the development of diagnostic species identification markers.</title>
        <authorList>
            <person name="Giroux E."/>
            <person name="Bilodeau G."/>
        </authorList>
    </citation>
    <scope>NUCLEOTIDE SEQUENCE [LARGE SCALE GENOMIC DNA]</scope>
    <source>
        <strain evidence="8 9">CBS 172.35</strain>
    </source>
</reference>
<dbReference type="EMBL" id="QGML01000090">
    <property type="protein sequence ID" value="TVY93704.1"/>
    <property type="molecule type" value="Genomic_DNA"/>
</dbReference>
<feature type="active site" description="Acyl-ester intermediate" evidence="5">
    <location>
        <position position="188"/>
    </location>
</feature>
<evidence type="ECO:0000256" key="6">
    <source>
        <dbReference type="PIRSR" id="PIRSR001221-2"/>
    </source>
</evidence>
<feature type="binding site" evidence="6">
    <location>
        <begin position="185"/>
        <end position="188"/>
    </location>
    <ligand>
        <name>substrate</name>
    </ligand>
</feature>
<feature type="active site" description="Charge relay system" evidence="5">
    <location>
        <position position="136"/>
    </location>
</feature>
<keyword evidence="4" id="KW-0378">Hydrolase</keyword>
<dbReference type="PANTHER" id="PTHR46072:SF11">
    <property type="entry name" value="AMIDASE-RELATED"/>
    <property type="match status" value="1"/>
</dbReference>
<evidence type="ECO:0000313" key="9">
    <source>
        <dbReference type="Proteomes" id="UP000315522"/>
    </source>
</evidence>
<feature type="binding site" evidence="6">
    <location>
        <position position="164"/>
    </location>
    <ligand>
        <name>substrate</name>
    </ligand>
</feature>
<comment type="similarity">
    <text evidence="2">Belongs to the amidase family.</text>
</comment>
<proteinExistence type="inferred from homology"/>
<keyword evidence="9" id="KW-1185">Reference proteome</keyword>
<dbReference type="GO" id="GO:0004040">
    <property type="term" value="F:amidase activity"/>
    <property type="evidence" value="ECO:0007669"/>
    <property type="project" value="UniProtKB-EC"/>
</dbReference>
<evidence type="ECO:0000256" key="3">
    <source>
        <dbReference type="ARBA" id="ARBA00012922"/>
    </source>
</evidence>
<feature type="binding site" evidence="6">
    <location>
        <position position="138"/>
    </location>
    <ligand>
        <name>substrate</name>
    </ligand>
</feature>
<dbReference type="Proteomes" id="UP000315522">
    <property type="component" value="Unassembled WGS sequence"/>
</dbReference>
<evidence type="ECO:0000313" key="8">
    <source>
        <dbReference type="EMBL" id="TVY93704.1"/>
    </source>
</evidence>
<accession>A0A559ML67</accession>
<dbReference type="Pfam" id="PF01425">
    <property type="entry name" value="Amidase"/>
    <property type="match status" value="2"/>
</dbReference>
<dbReference type="PANTHER" id="PTHR46072">
    <property type="entry name" value="AMIDASE-RELATED-RELATED"/>
    <property type="match status" value="1"/>
</dbReference>
<gene>
    <name evidence="8" type="ORF">LAWI1_G002807</name>
</gene>
<dbReference type="InterPro" id="IPR036928">
    <property type="entry name" value="AS_sf"/>
</dbReference>
<organism evidence="8 9">
    <name type="scientific">Lachnellula willkommii</name>
    <dbReference type="NCBI Taxonomy" id="215461"/>
    <lineage>
        <taxon>Eukaryota</taxon>
        <taxon>Fungi</taxon>
        <taxon>Dikarya</taxon>
        <taxon>Ascomycota</taxon>
        <taxon>Pezizomycotina</taxon>
        <taxon>Leotiomycetes</taxon>
        <taxon>Helotiales</taxon>
        <taxon>Lachnaceae</taxon>
        <taxon>Lachnellula</taxon>
    </lineage>
</organism>
<evidence type="ECO:0000256" key="1">
    <source>
        <dbReference type="ARBA" id="ARBA00001311"/>
    </source>
</evidence>
<comment type="catalytic activity">
    <reaction evidence="1">
        <text>a monocarboxylic acid amide + H2O = a monocarboxylate + NH4(+)</text>
        <dbReference type="Rhea" id="RHEA:12020"/>
        <dbReference type="ChEBI" id="CHEBI:15377"/>
        <dbReference type="ChEBI" id="CHEBI:28938"/>
        <dbReference type="ChEBI" id="CHEBI:35757"/>
        <dbReference type="ChEBI" id="CHEBI:83628"/>
        <dbReference type="EC" id="3.5.1.4"/>
    </reaction>
</comment>
<dbReference type="SUPFAM" id="SSF75304">
    <property type="entry name" value="Amidase signature (AS) enzymes"/>
    <property type="match status" value="1"/>
</dbReference>
<dbReference type="AlphaFoldDB" id="A0A559ML67"/>
<evidence type="ECO:0000256" key="4">
    <source>
        <dbReference type="ARBA" id="ARBA00022801"/>
    </source>
</evidence>
<evidence type="ECO:0000256" key="5">
    <source>
        <dbReference type="PIRSR" id="PIRSR001221-1"/>
    </source>
</evidence>
<feature type="domain" description="Amidase" evidence="7">
    <location>
        <begin position="137"/>
        <end position="479"/>
    </location>
</feature>
<comment type="caution">
    <text evidence="8">The sequence shown here is derived from an EMBL/GenBank/DDBJ whole genome shotgun (WGS) entry which is preliminary data.</text>
</comment>
<evidence type="ECO:0000259" key="7">
    <source>
        <dbReference type="Pfam" id="PF01425"/>
    </source>
</evidence>
<feature type="domain" description="Amidase" evidence="7">
    <location>
        <begin position="80"/>
        <end position="136"/>
    </location>
</feature>
<name>A0A559ML67_9HELO</name>
<feature type="active site" description="Charge relay system" evidence="5">
    <location>
        <position position="164"/>
    </location>
</feature>
<evidence type="ECO:0000256" key="2">
    <source>
        <dbReference type="ARBA" id="ARBA00009199"/>
    </source>
</evidence>
<dbReference type="InterPro" id="IPR020556">
    <property type="entry name" value="Amidase_CS"/>
</dbReference>